<organism evidence="5 6">
    <name type="scientific">Pontiella desulfatans</name>
    <dbReference type="NCBI Taxonomy" id="2750659"/>
    <lineage>
        <taxon>Bacteria</taxon>
        <taxon>Pseudomonadati</taxon>
        <taxon>Kiritimatiellota</taxon>
        <taxon>Kiritimatiellia</taxon>
        <taxon>Kiritimatiellales</taxon>
        <taxon>Pontiellaceae</taxon>
        <taxon>Pontiella</taxon>
    </lineage>
</organism>
<dbReference type="CDD" id="cd16143">
    <property type="entry name" value="ARS_like"/>
    <property type="match status" value="1"/>
</dbReference>
<dbReference type="EMBL" id="CAAHFG010000001">
    <property type="protein sequence ID" value="VGO13565.1"/>
    <property type="molecule type" value="Genomic_DNA"/>
</dbReference>
<dbReference type="PANTHER" id="PTHR43751:SF7">
    <property type="entry name" value="ARYLSULPHATASE A"/>
    <property type="match status" value="1"/>
</dbReference>
<dbReference type="Proteomes" id="UP000366872">
    <property type="component" value="Unassembled WGS sequence"/>
</dbReference>
<feature type="domain" description="Sulfatase N-terminal" evidence="4">
    <location>
        <begin position="27"/>
        <end position="416"/>
    </location>
</feature>
<evidence type="ECO:0000259" key="4">
    <source>
        <dbReference type="Pfam" id="PF00884"/>
    </source>
</evidence>
<dbReference type="InterPro" id="IPR052701">
    <property type="entry name" value="GAG_Ulvan_Degrading_Sulfatases"/>
</dbReference>
<sequence length="516" mass="56292">MMKKTMTAALVAMMWMGALSTLAAPRPNVVILYGDDVGCGDVGYGGSKLIPTPNIDALAKRGIIFTDGHCSSSVCSPSRFAMLTGSHPLRSGLSVIAPGGPLAIQPDTFTLPDLFKKAGYNTAVIGKWHLGIGPGEGRVGNADWNGEVKPGPLEIGFDYSFLIPSTNDRVPCVFLRNHRVVNLDPNDPIYISGKPITDKPNSTQYPNGKANPEAMTTMKSAKGHNGSVINGIGRIGHMVGGKAALWDDYTISDVMVDEARKFIAKQKKDEPFFLYFPSQAIHTPRTPNKRFQGKTKLGPRGDSMVEFDWKVGEIIKALKEKGVLENTIVVFSSDNGPVYIDGYEDGATIDRKNNPGEEFDRGHDGSGPYRGGKYMPHDGGTRVPFVVSWPARIKPGVSAATVGQIDLFVSFASLLDMELPEGAAKDSRDLLPVFMGESDQGVDYLLQGFKAQKALRYKNWKYIPGRKKTKDPEQLYNLAEDIGEQNNLVESNPEMAQQLREMLSKILAADSMKDFE</sequence>
<evidence type="ECO:0000256" key="3">
    <source>
        <dbReference type="SAM" id="SignalP"/>
    </source>
</evidence>
<dbReference type="InterPro" id="IPR017850">
    <property type="entry name" value="Alkaline_phosphatase_core_sf"/>
</dbReference>
<protein>
    <submittedName>
        <fullName evidence="5">Arylsulfatase</fullName>
    </submittedName>
</protein>
<evidence type="ECO:0000256" key="2">
    <source>
        <dbReference type="ARBA" id="ARBA00022801"/>
    </source>
</evidence>
<reference evidence="5 6" key="1">
    <citation type="submission" date="2019-04" db="EMBL/GenBank/DDBJ databases">
        <authorList>
            <person name="Van Vliet M D."/>
        </authorList>
    </citation>
    <scope>NUCLEOTIDE SEQUENCE [LARGE SCALE GENOMIC DNA]</scope>
    <source>
        <strain evidence="5 6">F1</strain>
    </source>
</reference>
<proteinExistence type="inferred from homology"/>
<evidence type="ECO:0000256" key="1">
    <source>
        <dbReference type="ARBA" id="ARBA00008779"/>
    </source>
</evidence>
<feature type="signal peptide" evidence="3">
    <location>
        <begin position="1"/>
        <end position="23"/>
    </location>
</feature>
<comment type="similarity">
    <text evidence="1">Belongs to the sulfatase family.</text>
</comment>
<evidence type="ECO:0000313" key="6">
    <source>
        <dbReference type="Proteomes" id="UP000366872"/>
    </source>
</evidence>
<accession>A0A6C2U103</accession>
<dbReference type="InterPro" id="IPR024607">
    <property type="entry name" value="Sulfatase_CS"/>
</dbReference>
<keyword evidence="6" id="KW-1185">Reference proteome</keyword>
<keyword evidence="3" id="KW-0732">Signal</keyword>
<name>A0A6C2U103_PONDE</name>
<dbReference type="PANTHER" id="PTHR43751">
    <property type="entry name" value="SULFATASE"/>
    <property type="match status" value="1"/>
</dbReference>
<evidence type="ECO:0000313" key="5">
    <source>
        <dbReference type="EMBL" id="VGO13565.1"/>
    </source>
</evidence>
<dbReference type="RefSeq" id="WP_222847138.1">
    <property type="nucleotide sequence ID" value="NZ_CAAHFG010000001.1"/>
</dbReference>
<keyword evidence="2" id="KW-0378">Hydrolase</keyword>
<dbReference type="Gene3D" id="3.30.1120.10">
    <property type="match status" value="1"/>
</dbReference>
<dbReference type="Pfam" id="PF00884">
    <property type="entry name" value="Sulfatase"/>
    <property type="match status" value="1"/>
</dbReference>
<dbReference type="Gene3D" id="3.40.720.10">
    <property type="entry name" value="Alkaline Phosphatase, subunit A"/>
    <property type="match status" value="1"/>
</dbReference>
<dbReference type="AlphaFoldDB" id="A0A6C2U103"/>
<feature type="chain" id="PRO_5028946737" evidence="3">
    <location>
        <begin position="24"/>
        <end position="516"/>
    </location>
</feature>
<dbReference type="PROSITE" id="PS00149">
    <property type="entry name" value="SULFATASE_2"/>
    <property type="match status" value="1"/>
</dbReference>
<dbReference type="InterPro" id="IPR000917">
    <property type="entry name" value="Sulfatase_N"/>
</dbReference>
<dbReference type="PROSITE" id="PS00523">
    <property type="entry name" value="SULFATASE_1"/>
    <property type="match status" value="1"/>
</dbReference>
<dbReference type="SUPFAM" id="SSF53649">
    <property type="entry name" value="Alkaline phosphatase-like"/>
    <property type="match status" value="1"/>
</dbReference>
<gene>
    <name evidence="5" type="primary">atsA_133</name>
    <name evidence="5" type="ORF">PDESU_02122</name>
</gene>
<dbReference type="GO" id="GO:0016787">
    <property type="term" value="F:hydrolase activity"/>
    <property type="evidence" value="ECO:0007669"/>
    <property type="project" value="UniProtKB-KW"/>
</dbReference>